<dbReference type="EMBL" id="BAABJP010000003">
    <property type="protein sequence ID" value="GAA5147786.1"/>
    <property type="molecule type" value="Genomic_DNA"/>
</dbReference>
<dbReference type="HAMAP" id="MF_02220">
    <property type="entry name" value="XylB"/>
    <property type="match status" value="1"/>
</dbReference>
<comment type="caution">
    <text evidence="14">The sequence shown here is derived from an EMBL/GenBank/DDBJ whole genome shotgun (WGS) entry which is preliminary data.</text>
</comment>
<evidence type="ECO:0000256" key="4">
    <source>
        <dbReference type="ARBA" id="ARBA00022741"/>
    </source>
</evidence>
<dbReference type="PANTHER" id="PTHR43095">
    <property type="entry name" value="SUGAR KINASE"/>
    <property type="match status" value="1"/>
</dbReference>
<name>A0ABP9PJQ5_9PSEU</name>
<evidence type="ECO:0000313" key="15">
    <source>
        <dbReference type="Proteomes" id="UP001428817"/>
    </source>
</evidence>
<evidence type="ECO:0000256" key="10">
    <source>
        <dbReference type="RuleBase" id="RU364073"/>
    </source>
</evidence>
<gene>
    <name evidence="8 10 14" type="primary">xylB</name>
    <name evidence="14" type="ORF">GCM10023321_09150</name>
</gene>
<keyword evidence="3 8" id="KW-0808">Transferase</keyword>
<feature type="binding site" evidence="8">
    <location>
        <begin position="68"/>
        <end position="69"/>
    </location>
    <ligand>
        <name>substrate</name>
    </ligand>
</feature>
<dbReference type="Gene3D" id="3.30.420.40">
    <property type="match status" value="2"/>
</dbReference>
<comment type="function">
    <text evidence="8">Catalyzes the phosphorylation of D-xylulose to D-xylulose 5-phosphate.</text>
</comment>
<feature type="active site" description="Proton acceptor" evidence="8">
    <location>
        <position position="224"/>
    </location>
</feature>
<evidence type="ECO:0000256" key="2">
    <source>
        <dbReference type="ARBA" id="ARBA00022629"/>
    </source>
</evidence>
<dbReference type="InterPro" id="IPR050406">
    <property type="entry name" value="FGGY_Carb_Kinase"/>
</dbReference>
<dbReference type="Pfam" id="PF02782">
    <property type="entry name" value="FGGY_C"/>
    <property type="match status" value="1"/>
</dbReference>
<dbReference type="PIRSF" id="PIRSF000538">
    <property type="entry name" value="GlpK"/>
    <property type="match status" value="1"/>
</dbReference>
<evidence type="ECO:0000256" key="8">
    <source>
        <dbReference type="HAMAP-Rule" id="MF_02220"/>
    </source>
</evidence>
<dbReference type="InterPro" id="IPR000577">
    <property type="entry name" value="Carb_kinase_FGGY"/>
</dbReference>
<reference evidence="15" key="1">
    <citation type="journal article" date="2019" name="Int. J. Syst. Evol. Microbiol.">
        <title>The Global Catalogue of Microorganisms (GCM) 10K type strain sequencing project: providing services to taxonomists for standard genome sequencing and annotation.</title>
        <authorList>
            <consortium name="The Broad Institute Genomics Platform"/>
            <consortium name="The Broad Institute Genome Sequencing Center for Infectious Disease"/>
            <person name="Wu L."/>
            <person name="Ma J."/>
        </authorList>
    </citation>
    <scope>NUCLEOTIDE SEQUENCE [LARGE SCALE GENOMIC DNA]</scope>
    <source>
        <strain evidence="15">JCM 18303</strain>
    </source>
</reference>
<dbReference type="InterPro" id="IPR018483">
    <property type="entry name" value="Carb_kinase_FGGY_CS"/>
</dbReference>
<proteinExistence type="inferred from homology"/>
<dbReference type="CDD" id="cd07809">
    <property type="entry name" value="ASKHA_NBD_FGGY_BaXK-like"/>
    <property type="match status" value="1"/>
</dbReference>
<feature type="site" description="Important for activity" evidence="8">
    <location>
        <position position="8"/>
    </location>
</feature>
<comment type="similarity">
    <text evidence="1 8 9">Belongs to the FGGY kinase family.</text>
</comment>
<dbReference type="InterPro" id="IPR018484">
    <property type="entry name" value="FGGY_N"/>
</dbReference>
<keyword evidence="15" id="KW-1185">Reference proteome</keyword>
<evidence type="ECO:0000259" key="12">
    <source>
        <dbReference type="Pfam" id="PF00370"/>
    </source>
</evidence>
<organism evidence="14 15">
    <name type="scientific">Pseudonocardia eucalypti</name>
    <dbReference type="NCBI Taxonomy" id="648755"/>
    <lineage>
        <taxon>Bacteria</taxon>
        <taxon>Bacillati</taxon>
        <taxon>Actinomycetota</taxon>
        <taxon>Actinomycetes</taxon>
        <taxon>Pseudonocardiales</taxon>
        <taxon>Pseudonocardiaceae</taxon>
        <taxon>Pseudonocardia</taxon>
    </lineage>
</organism>
<dbReference type="Proteomes" id="UP001428817">
    <property type="component" value="Unassembled WGS sequence"/>
</dbReference>
<dbReference type="RefSeq" id="WP_185064813.1">
    <property type="nucleotide sequence ID" value="NZ_BAABJP010000003.1"/>
</dbReference>
<accession>A0ABP9PJQ5</accession>
<evidence type="ECO:0000313" key="14">
    <source>
        <dbReference type="EMBL" id="GAA5147786.1"/>
    </source>
</evidence>
<evidence type="ECO:0000256" key="1">
    <source>
        <dbReference type="ARBA" id="ARBA00009156"/>
    </source>
</evidence>
<protein>
    <recommendedName>
        <fullName evidence="8 10">Xylulose kinase</fullName>
        <shortName evidence="8 10">Xylulokinase</shortName>
        <ecNumber evidence="8 10">2.7.1.17</ecNumber>
    </recommendedName>
</protein>
<dbReference type="NCBIfam" id="TIGR01312">
    <property type="entry name" value="XylB"/>
    <property type="match status" value="1"/>
</dbReference>
<keyword evidence="6 8" id="KW-0067">ATP-binding</keyword>
<dbReference type="EC" id="2.7.1.17" evidence="8 10"/>
<evidence type="ECO:0000256" key="3">
    <source>
        <dbReference type="ARBA" id="ARBA00022679"/>
    </source>
</evidence>
<feature type="domain" description="Carbohydrate kinase FGGY N-terminal" evidence="12">
    <location>
        <begin position="4"/>
        <end position="231"/>
    </location>
</feature>
<evidence type="ECO:0000256" key="7">
    <source>
        <dbReference type="ARBA" id="ARBA00023277"/>
    </source>
</evidence>
<sequence>MDLVAGVDSSTQATKIVVVDLATGRTVREERAAHPPGTEVDPGAWWAAFAAAGGVLDGVAAISVGGQQHGMVLLDAAGEPVRDALLWNDTRSAGAARDLIDELGGPARWAAEVGTVPVASITATKLRWTARAEPEVAGRAARVLLPHDWLTWLLAGRPAGAVTDRGEASGTGYWSTVTGEYRPDLLRLAFGRDLEVPRVCGPGERAGSVAEFVPGAVLGAGTGDNMAAALGAGAEPGDVLVSIGTSGTVFATHDRPSADASGVVAGFADAAGGYLPLVATLNAARVLRAGADLLGVDLAELDRLALSASPGADGLVLLPYLEGERTPNRPTARGAVAGLTGANATPANLARAVVEGMLCGLADGLDGLVAQGVPVRRVLLLGGGSRSAAVRAIAPLVFGVPVTVLAPAEYVALGAARQAAWALTGEAPGWARPEESTESPPAGVGEVSSAVRTAYAAVRDGGG</sequence>
<dbReference type="PROSITE" id="PS00445">
    <property type="entry name" value="FGGY_KINASES_2"/>
    <property type="match status" value="1"/>
</dbReference>
<feature type="domain" description="Carbohydrate kinase FGGY C-terminal" evidence="13">
    <location>
        <begin position="240"/>
        <end position="423"/>
    </location>
</feature>
<dbReference type="InterPro" id="IPR043129">
    <property type="entry name" value="ATPase_NBD"/>
</dbReference>
<keyword evidence="7 8" id="KW-0119">Carbohydrate metabolism</keyword>
<dbReference type="PANTHER" id="PTHR43095:SF5">
    <property type="entry name" value="XYLULOSE KINASE"/>
    <property type="match status" value="1"/>
</dbReference>
<keyword evidence="4 8" id="KW-0547">Nucleotide-binding</keyword>
<keyword evidence="5 8" id="KW-0418">Kinase</keyword>
<evidence type="ECO:0000256" key="9">
    <source>
        <dbReference type="RuleBase" id="RU003733"/>
    </source>
</evidence>
<evidence type="ECO:0000256" key="11">
    <source>
        <dbReference type="SAM" id="MobiDB-lite"/>
    </source>
</evidence>
<dbReference type="Pfam" id="PF00370">
    <property type="entry name" value="FGGY_N"/>
    <property type="match status" value="1"/>
</dbReference>
<comment type="catalytic activity">
    <reaction evidence="8 10">
        <text>D-xylulose + ATP = D-xylulose 5-phosphate + ADP + H(+)</text>
        <dbReference type="Rhea" id="RHEA:10964"/>
        <dbReference type="ChEBI" id="CHEBI:15378"/>
        <dbReference type="ChEBI" id="CHEBI:17140"/>
        <dbReference type="ChEBI" id="CHEBI:30616"/>
        <dbReference type="ChEBI" id="CHEBI:57737"/>
        <dbReference type="ChEBI" id="CHEBI:456216"/>
        <dbReference type="EC" id="2.7.1.17"/>
    </reaction>
</comment>
<evidence type="ECO:0000256" key="6">
    <source>
        <dbReference type="ARBA" id="ARBA00022840"/>
    </source>
</evidence>
<evidence type="ECO:0000259" key="13">
    <source>
        <dbReference type="Pfam" id="PF02782"/>
    </source>
</evidence>
<dbReference type="InterPro" id="IPR018485">
    <property type="entry name" value="FGGY_C"/>
</dbReference>
<dbReference type="InterPro" id="IPR006000">
    <property type="entry name" value="Xylulokinase"/>
</dbReference>
<evidence type="ECO:0000256" key="5">
    <source>
        <dbReference type="ARBA" id="ARBA00022777"/>
    </source>
</evidence>
<feature type="region of interest" description="Disordered" evidence="11">
    <location>
        <begin position="429"/>
        <end position="448"/>
    </location>
</feature>
<dbReference type="SUPFAM" id="SSF53067">
    <property type="entry name" value="Actin-like ATPase domain"/>
    <property type="match status" value="2"/>
</dbReference>
<keyword evidence="2 8" id="KW-0859">Xylose metabolism</keyword>